<dbReference type="Gene3D" id="1.10.274.100">
    <property type="entry name" value="RNA polymerase Rpb1, domain 3"/>
    <property type="match status" value="1"/>
</dbReference>
<dbReference type="SUPFAM" id="SSF64484">
    <property type="entry name" value="beta and beta-prime subunits of DNA dependent RNA-polymerase"/>
    <property type="match status" value="2"/>
</dbReference>
<evidence type="ECO:0000256" key="10">
    <source>
        <dbReference type="ARBA" id="ARBA00048552"/>
    </source>
</evidence>
<comment type="subunit">
    <text evidence="11">The RNAP catalytic core consists of 2 alpha, 1 beta, 1 beta' and 1 omega subunit. When a sigma factor is associated with the core the holoenzyme is formed, which can initiate transcription.</text>
</comment>
<keyword evidence="15" id="KW-1185">Reference proteome</keyword>
<dbReference type="STRING" id="1123323.SAMN05216245_10184"/>
<protein>
    <recommendedName>
        <fullName evidence="11">DNA-directed RNA polymerase subunit beta'</fullName>
        <shortName evidence="11">RNAP subunit beta'</shortName>
        <ecNumber evidence="11">2.7.7.6</ecNumber>
    </recommendedName>
    <alternativeName>
        <fullName evidence="11">RNA polymerase subunit beta'</fullName>
    </alternativeName>
    <alternativeName>
        <fullName evidence="11">Transcriptase subunit beta'</fullName>
    </alternativeName>
</protein>
<feature type="binding site" evidence="11">
    <location>
        <position position="451"/>
    </location>
    <ligand>
        <name>Mg(2+)</name>
        <dbReference type="ChEBI" id="CHEBI:18420"/>
    </ligand>
</feature>
<dbReference type="GO" id="GO:0008270">
    <property type="term" value="F:zinc ion binding"/>
    <property type="evidence" value="ECO:0007669"/>
    <property type="project" value="UniProtKB-UniRule"/>
</dbReference>
<keyword evidence="5 11" id="KW-0548">Nucleotidyltransferase</keyword>
<evidence type="ECO:0000256" key="4">
    <source>
        <dbReference type="ARBA" id="ARBA00022679"/>
    </source>
</evidence>
<dbReference type="SMART" id="SM00663">
    <property type="entry name" value="RPOLA_N"/>
    <property type="match status" value="1"/>
</dbReference>
<dbReference type="GO" id="GO:0003677">
    <property type="term" value="F:DNA binding"/>
    <property type="evidence" value="ECO:0007669"/>
    <property type="project" value="UniProtKB-UniRule"/>
</dbReference>
<proteinExistence type="inferred from homology"/>
<feature type="domain" description="RNA polymerase N-terminal" evidence="13">
    <location>
        <begin position="224"/>
        <end position="503"/>
    </location>
</feature>
<evidence type="ECO:0000256" key="5">
    <source>
        <dbReference type="ARBA" id="ARBA00022695"/>
    </source>
</evidence>
<dbReference type="InterPro" id="IPR007080">
    <property type="entry name" value="RNA_pol_Rpb1_1"/>
</dbReference>
<feature type="binding site" evidence="11">
    <location>
        <position position="1029"/>
    </location>
    <ligand>
        <name>Zn(2+)</name>
        <dbReference type="ChEBI" id="CHEBI:29105"/>
        <label>2</label>
    </ligand>
</feature>
<dbReference type="FunFam" id="4.10.860.120:FF:000001">
    <property type="entry name" value="DNA-directed RNA polymerase subunit beta"/>
    <property type="match status" value="1"/>
</dbReference>
<keyword evidence="9 11" id="KW-0804">Transcription</keyword>
<keyword evidence="4 11" id="KW-0808">Transferase</keyword>
<dbReference type="InterPro" id="IPR007083">
    <property type="entry name" value="RNA_pol_Rpb1_4"/>
</dbReference>
<dbReference type="InterPro" id="IPR007081">
    <property type="entry name" value="RNA_pol_Rpb1_5"/>
</dbReference>
<reference evidence="14 15" key="1">
    <citation type="submission" date="2016-10" db="EMBL/GenBank/DDBJ databases">
        <authorList>
            <person name="de Groot N.N."/>
        </authorList>
    </citation>
    <scope>NUCLEOTIDE SEQUENCE [LARGE SCALE GENOMIC DNA]</scope>
    <source>
        <strain evidence="14 15">DSM 9236</strain>
    </source>
</reference>
<dbReference type="Gene3D" id="1.10.1790.20">
    <property type="match status" value="1"/>
</dbReference>
<keyword evidence="7 11" id="KW-0862">Zinc</keyword>
<dbReference type="HAMAP" id="MF_01322">
    <property type="entry name" value="RNApol_bact_RpoC"/>
    <property type="match status" value="1"/>
</dbReference>
<feature type="binding site" evidence="11">
    <location>
        <position position="75"/>
    </location>
    <ligand>
        <name>Zn(2+)</name>
        <dbReference type="ChEBI" id="CHEBI:29105"/>
        <label>1</label>
    </ligand>
</feature>
<dbReference type="Gene3D" id="1.10.40.90">
    <property type="match status" value="1"/>
</dbReference>
<evidence type="ECO:0000256" key="3">
    <source>
        <dbReference type="ARBA" id="ARBA00022478"/>
    </source>
</evidence>
<evidence type="ECO:0000256" key="1">
    <source>
        <dbReference type="ARBA" id="ARBA00004026"/>
    </source>
</evidence>
<dbReference type="Pfam" id="PF05000">
    <property type="entry name" value="RNA_pol_Rpb1_4"/>
    <property type="match status" value="1"/>
</dbReference>
<comment type="similarity">
    <text evidence="2 11 12">Belongs to the RNA polymerase beta' chain family.</text>
</comment>
<dbReference type="InterPro" id="IPR044893">
    <property type="entry name" value="RNA_pol_Rpb1_clamp_domain"/>
</dbReference>
<evidence type="ECO:0000313" key="15">
    <source>
        <dbReference type="Proteomes" id="UP000198896"/>
    </source>
</evidence>
<name>A0A1I1X624_9FIRM</name>
<feature type="binding site" evidence="11">
    <location>
        <position position="453"/>
    </location>
    <ligand>
        <name>Mg(2+)</name>
        <dbReference type="ChEBI" id="CHEBI:18420"/>
    </ligand>
</feature>
<dbReference type="GO" id="GO:0003899">
    <property type="term" value="F:DNA-directed RNA polymerase activity"/>
    <property type="evidence" value="ECO:0007669"/>
    <property type="project" value="UniProtKB-UniRule"/>
</dbReference>
<dbReference type="Gene3D" id="1.10.150.390">
    <property type="match status" value="1"/>
</dbReference>
<dbReference type="InterPro" id="IPR038120">
    <property type="entry name" value="Rpb1_funnel_sf"/>
</dbReference>
<dbReference type="GO" id="GO:0006351">
    <property type="term" value="P:DNA-templated transcription"/>
    <property type="evidence" value="ECO:0007669"/>
    <property type="project" value="UniProtKB-UniRule"/>
</dbReference>
<dbReference type="CDD" id="cd01609">
    <property type="entry name" value="RNAP_beta'_N"/>
    <property type="match status" value="1"/>
</dbReference>
<dbReference type="Pfam" id="PF04997">
    <property type="entry name" value="RNA_pol_Rpb1_1"/>
    <property type="match status" value="1"/>
</dbReference>
<feature type="binding site" evidence="11">
    <location>
        <position position="802"/>
    </location>
    <ligand>
        <name>Zn(2+)</name>
        <dbReference type="ChEBI" id="CHEBI:29105"/>
        <label>2</label>
    </ligand>
</feature>
<dbReference type="InterPro" id="IPR007066">
    <property type="entry name" value="RNA_pol_Rpb1_3"/>
</dbReference>
<comment type="cofactor">
    <cofactor evidence="11">
        <name>Mg(2+)</name>
        <dbReference type="ChEBI" id="CHEBI:18420"/>
    </cofactor>
    <text evidence="11">Binds 1 Mg(2+) ion per subunit.</text>
</comment>
<comment type="catalytic activity">
    <reaction evidence="10 11 12">
        <text>RNA(n) + a ribonucleoside 5'-triphosphate = RNA(n+1) + diphosphate</text>
        <dbReference type="Rhea" id="RHEA:21248"/>
        <dbReference type="Rhea" id="RHEA-COMP:14527"/>
        <dbReference type="Rhea" id="RHEA-COMP:17342"/>
        <dbReference type="ChEBI" id="CHEBI:33019"/>
        <dbReference type="ChEBI" id="CHEBI:61557"/>
        <dbReference type="ChEBI" id="CHEBI:140395"/>
        <dbReference type="EC" id="2.7.7.6"/>
    </reaction>
</comment>
<dbReference type="InterPro" id="IPR006592">
    <property type="entry name" value="RNA_pol_N"/>
</dbReference>
<dbReference type="Gene3D" id="1.10.132.30">
    <property type="match status" value="1"/>
</dbReference>
<feature type="binding site" evidence="11">
    <location>
        <position position="1039"/>
    </location>
    <ligand>
        <name>Zn(2+)</name>
        <dbReference type="ChEBI" id="CHEBI:29105"/>
        <label>2</label>
    </ligand>
</feature>
<dbReference type="RefSeq" id="WP_177205830.1">
    <property type="nucleotide sequence ID" value="NZ_FONL01000001.1"/>
</dbReference>
<feature type="binding site" evidence="11">
    <location>
        <position position="449"/>
    </location>
    <ligand>
        <name>Mg(2+)</name>
        <dbReference type="ChEBI" id="CHEBI:18420"/>
    </ligand>
</feature>
<dbReference type="Proteomes" id="UP000198896">
    <property type="component" value="Unassembled WGS sequence"/>
</dbReference>
<dbReference type="GO" id="GO:0000287">
    <property type="term" value="F:magnesium ion binding"/>
    <property type="evidence" value="ECO:0007669"/>
    <property type="project" value="UniProtKB-UniRule"/>
</dbReference>
<dbReference type="Pfam" id="PF04998">
    <property type="entry name" value="RNA_pol_Rpb1_5"/>
    <property type="match status" value="1"/>
</dbReference>
<dbReference type="NCBIfam" id="TIGR02386">
    <property type="entry name" value="rpoC_TIGR"/>
    <property type="match status" value="1"/>
</dbReference>
<dbReference type="CDD" id="cd02655">
    <property type="entry name" value="RNAP_beta'_C"/>
    <property type="match status" value="1"/>
</dbReference>
<comment type="function">
    <text evidence="1 11 12">DNA-dependent RNA polymerase catalyzes the transcription of DNA into RNA using the four ribonucleoside triphosphates as substrates.</text>
</comment>
<evidence type="ECO:0000256" key="12">
    <source>
        <dbReference type="RuleBase" id="RU004279"/>
    </source>
</evidence>
<dbReference type="InterPro" id="IPR000722">
    <property type="entry name" value="RNA_pol_asu"/>
</dbReference>
<dbReference type="PANTHER" id="PTHR19376:SF54">
    <property type="entry name" value="DNA-DIRECTED RNA POLYMERASE SUBUNIT BETA"/>
    <property type="match status" value="1"/>
</dbReference>
<feature type="binding site" evidence="11">
    <location>
        <position position="1036"/>
    </location>
    <ligand>
        <name>Zn(2+)</name>
        <dbReference type="ChEBI" id="CHEBI:29105"/>
        <label>2</label>
    </ligand>
</feature>
<dbReference type="GO" id="GO:0000428">
    <property type="term" value="C:DNA-directed RNA polymerase complex"/>
    <property type="evidence" value="ECO:0007669"/>
    <property type="project" value="UniProtKB-KW"/>
</dbReference>
<evidence type="ECO:0000259" key="13">
    <source>
        <dbReference type="SMART" id="SM00663"/>
    </source>
</evidence>
<dbReference type="FunFam" id="1.10.150.390:FF:000002">
    <property type="entry name" value="DNA-directed RNA polymerase subunit beta"/>
    <property type="match status" value="1"/>
</dbReference>
<evidence type="ECO:0000256" key="11">
    <source>
        <dbReference type="HAMAP-Rule" id="MF_01322"/>
    </source>
</evidence>
<keyword evidence="6 11" id="KW-0479">Metal-binding</keyword>
<dbReference type="InterPro" id="IPR012754">
    <property type="entry name" value="DNA-dir_RpoC_beta_prime_bact"/>
</dbReference>
<keyword evidence="8 11" id="KW-0460">Magnesium</keyword>
<gene>
    <name evidence="11" type="primary">rpoC</name>
    <name evidence="14" type="ORF">SAMN05216245_10184</name>
</gene>
<evidence type="ECO:0000256" key="9">
    <source>
        <dbReference type="ARBA" id="ARBA00023163"/>
    </source>
</evidence>
<dbReference type="EMBL" id="FONL01000001">
    <property type="protein sequence ID" value="SFE02866.1"/>
    <property type="molecule type" value="Genomic_DNA"/>
</dbReference>
<evidence type="ECO:0000313" key="14">
    <source>
        <dbReference type="EMBL" id="SFE02866.1"/>
    </source>
</evidence>
<dbReference type="EC" id="2.7.7.6" evidence="11"/>
<feature type="binding site" evidence="11">
    <location>
        <position position="78"/>
    </location>
    <ligand>
        <name>Zn(2+)</name>
        <dbReference type="ChEBI" id="CHEBI:29105"/>
        <label>1</label>
    </ligand>
</feature>
<keyword evidence="3 11" id="KW-0240">DNA-directed RNA polymerase</keyword>
<accession>A0A1I1X624</accession>
<organism evidence="14 15">
    <name type="scientific">Succiniclasticum ruminis DSM 9236</name>
    <dbReference type="NCBI Taxonomy" id="1123323"/>
    <lineage>
        <taxon>Bacteria</taxon>
        <taxon>Bacillati</taxon>
        <taxon>Bacillota</taxon>
        <taxon>Negativicutes</taxon>
        <taxon>Acidaminococcales</taxon>
        <taxon>Acidaminococcaceae</taxon>
        <taxon>Succiniclasticum</taxon>
    </lineage>
</organism>
<dbReference type="InterPro" id="IPR042102">
    <property type="entry name" value="RNA_pol_Rpb1_3_sf"/>
</dbReference>
<feature type="binding site" evidence="11">
    <location>
        <position position="60"/>
    </location>
    <ligand>
        <name>Zn(2+)</name>
        <dbReference type="ChEBI" id="CHEBI:29105"/>
        <label>1</label>
    </ligand>
</feature>
<evidence type="ECO:0000256" key="2">
    <source>
        <dbReference type="ARBA" id="ARBA00006460"/>
    </source>
</evidence>
<dbReference type="Gene3D" id="2.40.40.20">
    <property type="match status" value="1"/>
</dbReference>
<evidence type="ECO:0000256" key="7">
    <source>
        <dbReference type="ARBA" id="ARBA00022833"/>
    </source>
</evidence>
<dbReference type="Pfam" id="PF00623">
    <property type="entry name" value="RNA_pol_Rpb1_2"/>
    <property type="match status" value="2"/>
</dbReference>
<evidence type="ECO:0000256" key="6">
    <source>
        <dbReference type="ARBA" id="ARBA00022723"/>
    </source>
</evidence>
<dbReference type="Pfam" id="PF04983">
    <property type="entry name" value="RNA_pol_Rpb1_3"/>
    <property type="match status" value="1"/>
</dbReference>
<feature type="binding site" evidence="11">
    <location>
        <position position="62"/>
    </location>
    <ligand>
        <name>Zn(2+)</name>
        <dbReference type="ChEBI" id="CHEBI:29105"/>
        <label>1</label>
    </ligand>
</feature>
<comment type="cofactor">
    <cofactor evidence="11">
        <name>Zn(2+)</name>
        <dbReference type="ChEBI" id="CHEBI:29105"/>
    </cofactor>
    <text evidence="11">Binds 2 Zn(2+) ions per subunit.</text>
</comment>
<evidence type="ECO:0000256" key="8">
    <source>
        <dbReference type="ARBA" id="ARBA00022842"/>
    </source>
</evidence>
<dbReference type="Gene3D" id="4.10.860.120">
    <property type="entry name" value="RNA polymerase II, clamp domain"/>
    <property type="match status" value="1"/>
</dbReference>
<dbReference type="PANTHER" id="PTHR19376">
    <property type="entry name" value="DNA-DIRECTED RNA POLYMERASE"/>
    <property type="match status" value="1"/>
</dbReference>
<dbReference type="InterPro" id="IPR045867">
    <property type="entry name" value="DNA-dir_RpoC_beta_prime"/>
</dbReference>
<dbReference type="Gene3D" id="2.40.50.100">
    <property type="match status" value="1"/>
</dbReference>
<sequence>MLDVNNFNSMRIGLASPELIRSWSYGEVKKPETINYRTLKPETDGLFCERIFGPIKDWECHCGKYKRIRYKGIVCDKCGVEVTRSKVRRDRMGHIELAAPVSHIWYFKGIPSRMGLILDVSPRSLERVLYFVNYIVLDPGDTPLEKKQLLTEAEYMSARDKYGDQFRAEMGASAVKELLEEIDIPALVDELREEMKDATGQKKVRVVRRLEVAEAFLKSGNKPSWMILDVVPVIPPDLRPMVQLDGGRFATSDLNDLYRRVINRNNRLKRLLELHAPDIIVRNEKRMLQEAVDALIDNGRRGRPIVGPGNRPLKSLSDMLKGKQGRFRQNLLGKRVDYSGRSVIVVGPEMKMHQCGLPKEMALELFKPFVMKRLQDNDPALNIRAAKRMVERATPEVWDVLEEVIKEHPVLLNRAPTLHRLGIQAFEPVLTEGRAITLHPLVCTAYNADFDGDQMAVHLPLSVEAQAEARLMMMSVNNILAPKDGKPVAVPTQDMVLGAYYMTIERPGAKGEGNRYSSLHEALMAYYHKYLDLQAKIWILIPNADIVEEPENEGMSLVETTIGNAIYNEELPKELRFFSKRKNEETGEEYWHLGQLITKKELGKLVAKAHKLFGNLGTANVLDIVKKMGYDNACNSGISIAVSDIHVPPGKQEIIQTSEKQVDQTEAMYRRGLMTDDERYKKVVEIWNKATDDVADLLKEANTADKFNPIAMMADSGARGSIDQIKQLAGMRGLMADPSGRIIDRPVKSNFREGLTILEYFISSHGARKGLADTALRTADSGYLTRRLVDVAQDVIVREDDCDIHTCNLVKERNRLCKAELGASAKKIRSKVINRMLAATIINEETGAPIVESDTIITNDVYNRLMDAKVTSISIYVPNGEGDVEEAREEVSINIPEDFANSKLKDMLMHHYANKEVSEDVVNGSGEVLVGAGATLTEADIDRILLDGTVSEVSVRNNEIDGIEIEAITENGTEIESLHDRIIGRTLAEDIKDAEGNVLFHINEYITEDMADKIAVMRDKVKIRTVLTCKSKFGVCRKCYGRNLATDHNVDVGEAVGTIAAQAIGEPGTQLTMRTFHTGGVAGADDITQGLPRVEELFEARKPKHPGILAENAGTVHIVEEAGQKQRKVIITGSPEDEVPEQTYIIPYGAKLSVEEGDEVEVGGRLTEGSLNPHDILRILGPQATQRYIVQQVLSVYKSQGVGINDKHIEVMVRQMMRKIRIEDAGDTSMLPGEYIDIGDYNEQNAIAVAEGKEPAKGRPILLGITKASLATDSFLSAASFQETTRVLTDAAIKGKVDPLLGLKENVIIGKLIPAGTGMSRYRDVRVKYLADVSADEIPVNRDK</sequence>